<reference evidence="2" key="1">
    <citation type="submission" date="2024-04" db="UniProtKB">
        <authorList>
            <consortium name="EnsemblMetazoa"/>
        </authorList>
    </citation>
    <scope>IDENTIFICATION</scope>
    <source>
        <strain evidence="2">EBRO</strain>
    </source>
</reference>
<dbReference type="EnsemblMetazoa" id="ENSAATROPT003180">
    <property type="protein sequence ID" value="ENSAATROPP003053"/>
    <property type="gene ID" value="ENSAATROPG002521"/>
</dbReference>
<keyword evidence="3" id="KW-1185">Reference proteome</keyword>
<evidence type="ECO:0000313" key="2">
    <source>
        <dbReference type="EnsemblMetazoa" id="ENSAATROPP003053"/>
    </source>
</evidence>
<protein>
    <submittedName>
        <fullName evidence="2">Uncharacterized protein</fullName>
    </submittedName>
</protein>
<evidence type="ECO:0000256" key="1">
    <source>
        <dbReference type="SAM" id="MobiDB-lite"/>
    </source>
</evidence>
<dbReference type="AlphaFoldDB" id="A0AAG5CX86"/>
<dbReference type="Proteomes" id="UP000075880">
    <property type="component" value="Unassembled WGS sequence"/>
</dbReference>
<accession>A0AAG5CX86</accession>
<evidence type="ECO:0000313" key="3">
    <source>
        <dbReference type="Proteomes" id="UP000075880"/>
    </source>
</evidence>
<proteinExistence type="predicted"/>
<organism evidence="2 3">
    <name type="scientific">Anopheles atroparvus</name>
    <name type="common">European mosquito</name>
    <dbReference type="NCBI Taxonomy" id="41427"/>
    <lineage>
        <taxon>Eukaryota</taxon>
        <taxon>Metazoa</taxon>
        <taxon>Ecdysozoa</taxon>
        <taxon>Arthropoda</taxon>
        <taxon>Hexapoda</taxon>
        <taxon>Insecta</taxon>
        <taxon>Pterygota</taxon>
        <taxon>Neoptera</taxon>
        <taxon>Endopterygota</taxon>
        <taxon>Diptera</taxon>
        <taxon>Nematocera</taxon>
        <taxon>Culicoidea</taxon>
        <taxon>Culicidae</taxon>
        <taxon>Anophelinae</taxon>
        <taxon>Anopheles</taxon>
    </lineage>
</organism>
<name>A0AAG5CX86_ANOAO</name>
<feature type="region of interest" description="Disordered" evidence="1">
    <location>
        <begin position="1"/>
        <end position="30"/>
    </location>
</feature>
<sequence length="80" mass="9195">GNKQLAVNTPAEKPYGCRTGSLQHKNEQRRKEDGCFYENEDMKSIHLQNNTRYDIKTQTSKQNLTTSLCGSTSTYLHSWI</sequence>